<dbReference type="InterPro" id="IPR044964">
    <property type="entry name" value="RCD1/SRO1-5"/>
</dbReference>
<dbReference type="GO" id="GO:0005634">
    <property type="term" value="C:nucleus"/>
    <property type="evidence" value="ECO:0007669"/>
    <property type="project" value="UniProtKB-SubCell"/>
</dbReference>
<proteinExistence type="predicted"/>
<dbReference type="AlphaFoldDB" id="A0A8S0TTX4"/>
<dbReference type="EMBL" id="CACTIH010007267">
    <property type="protein sequence ID" value="CAA3006979.1"/>
    <property type="molecule type" value="Genomic_DNA"/>
</dbReference>
<evidence type="ECO:0000256" key="3">
    <source>
        <dbReference type="ARBA" id="ARBA00023016"/>
    </source>
</evidence>
<dbReference type="Proteomes" id="UP000594638">
    <property type="component" value="Unassembled WGS sequence"/>
</dbReference>
<feature type="domain" description="RST" evidence="6">
    <location>
        <begin position="247"/>
        <end position="283"/>
    </location>
</feature>
<dbReference type="Gene3D" id="3.90.228.10">
    <property type="match status" value="1"/>
</dbReference>
<reference evidence="7 8" key="1">
    <citation type="submission" date="2019-12" db="EMBL/GenBank/DDBJ databases">
        <authorList>
            <person name="Alioto T."/>
            <person name="Alioto T."/>
            <person name="Gomez Garrido J."/>
        </authorList>
    </citation>
    <scope>NUCLEOTIDE SEQUENCE [LARGE SCALE GENOMIC DNA]</scope>
</reference>
<dbReference type="InterPro" id="IPR022003">
    <property type="entry name" value="RST"/>
</dbReference>
<dbReference type="PROSITE" id="PS51059">
    <property type="entry name" value="PARP_CATALYTIC"/>
    <property type="match status" value="1"/>
</dbReference>
<sequence>MDHHTDFDQDQVSITVDDHHQEIVAAAAADSECESSNPDVEKFEFFTGNGMIRLDEEKNEHIVIKDSFLMGMRLLGKESDVVAIHKNLYSSRTGMVRMEAFRIFSAAVAEKCGGDANVKYAWYGGSRDELCEIIGYGFSRCKEPQNGVSHGIGIHLSPTNAAIDGAMLAEEDDNGLRHMLLCRVILGKPEVVSAGSGQFEPSSENFDSGIDNPLAPKKYIIWRAYMNSHIFPNYIISFRTPKNYYCVKPKSPSMKFPMLLNVLSNFLDPSRMKLISRYYKDFRVEMPKFSTIFNILKMLFEEARFRKLFYKKLKQKQKFYQTDLNGVCG</sequence>
<organism evidence="7 8">
    <name type="scientific">Olea europaea subsp. europaea</name>
    <dbReference type="NCBI Taxonomy" id="158383"/>
    <lineage>
        <taxon>Eukaryota</taxon>
        <taxon>Viridiplantae</taxon>
        <taxon>Streptophyta</taxon>
        <taxon>Embryophyta</taxon>
        <taxon>Tracheophyta</taxon>
        <taxon>Spermatophyta</taxon>
        <taxon>Magnoliopsida</taxon>
        <taxon>eudicotyledons</taxon>
        <taxon>Gunneridae</taxon>
        <taxon>Pentapetalae</taxon>
        <taxon>asterids</taxon>
        <taxon>lamiids</taxon>
        <taxon>Lamiales</taxon>
        <taxon>Oleaceae</taxon>
        <taxon>Oleeae</taxon>
        <taxon>Olea</taxon>
    </lineage>
</organism>
<dbReference type="PANTHER" id="PTHR32263:SF14">
    <property type="entry name" value="INACTIVE POLY [ADP-RIBOSE] POLYMERASE SRO2-RELATED"/>
    <property type="match status" value="1"/>
</dbReference>
<evidence type="ECO:0000256" key="4">
    <source>
        <dbReference type="ARBA" id="ARBA00023242"/>
    </source>
</evidence>
<dbReference type="InterPro" id="IPR012317">
    <property type="entry name" value="Poly(ADP-ribose)pol_cat_dom"/>
</dbReference>
<comment type="caution">
    <text evidence="7">The sequence shown here is derived from an EMBL/GenBank/DDBJ whole genome shotgun (WGS) entry which is preliminary data.</text>
</comment>
<evidence type="ECO:0000256" key="1">
    <source>
        <dbReference type="ARBA" id="ARBA00004123"/>
    </source>
</evidence>
<feature type="domain" description="PARP catalytic" evidence="5">
    <location>
        <begin position="37"/>
        <end position="254"/>
    </location>
</feature>
<dbReference type="OrthoDB" id="6133115at2759"/>
<keyword evidence="2" id="KW-0217">Developmental protein</keyword>
<dbReference type="GO" id="GO:0003950">
    <property type="term" value="F:NAD+ poly-ADP-ribosyltransferase activity"/>
    <property type="evidence" value="ECO:0007669"/>
    <property type="project" value="InterPro"/>
</dbReference>
<evidence type="ECO:0000256" key="2">
    <source>
        <dbReference type="ARBA" id="ARBA00022473"/>
    </source>
</evidence>
<name>A0A8S0TTX4_OLEEU</name>
<dbReference type="SUPFAM" id="SSF56399">
    <property type="entry name" value="ADP-ribosylation"/>
    <property type="match status" value="1"/>
</dbReference>
<evidence type="ECO:0000259" key="5">
    <source>
        <dbReference type="PROSITE" id="PS51059"/>
    </source>
</evidence>
<dbReference type="PANTHER" id="PTHR32263">
    <property type="entry name" value="INACTIVE POLY [ADP-RIBOSE] POLYMERASE SRO4-RELATED"/>
    <property type="match status" value="1"/>
</dbReference>
<accession>A0A8S0TTX4</accession>
<dbReference type="Pfam" id="PF12174">
    <property type="entry name" value="RST"/>
    <property type="match status" value="1"/>
</dbReference>
<keyword evidence="4" id="KW-0539">Nucleus</keyword>
<keyword evidence="3" id="KW-0346">Stress response</keyword>
<protein>
    <submittedName>
        <fullName evidence="7">Probable inactive poly [ADP-ribose] polymerase SRO2 isoform X1</fullName>
    </submittedName>
</protein>
<evidence type="ECO:0000313" key="8">
    <source>
        <dbReference type="Proteomes" id="UP000594638"/>
    </source>
</evidence>
<keyword evidence="8" id="KW-1185">Reference proteome</keyword>
<gene>
    <name evidence="7" type="ORF">OLEA9_A028274</name>
</gene>
<evidence type="ECO:0000313" key="7">
    <source>
        <dbReference type="EMBL" id="CAA3006979.1"/>
    </source>
</evidence>
<evidence type="ECO:0000259" key="6">
    <source>
        <dbReference type="PROSITE" id="PS51879"/>
    </source>
</evidence>
<dbReference type="Gramene" id="OE9A028274T3">
    <property type="protein sequence ID" value="OE9A028274C3"/>
    <property type="gene ID" value="OE9A028274"/>
</dbReference>
<dbReference type="PROSITE" id="PS51879">
    <property type="entry name" value="RST"/>
    <property type="match status" value="1"/>
</dbReference>
<comment type="subcellular location">
    <subcellularLocation>
        <location evidence="1">Nucleus</location>
    </subcellularLocation>
</comment>